<sequence>MTGPLDGILVVSLEQAVAAPYLSCQLADAGARVIKVERPEGDFARKYDTVVNGQSAYFVWLNRGKESIKLDAKNEEDLALLKRIISKADIFIQNLAPGASTRLGIGSEQLRLDHPRLITVDISGYGEEGPYAKMKAYDMLVQSETGLASVTGSPSEPGRVGVSVCDIAAGMHGLIGVLEALYEREKTGQGKSIKSTLFGGMADWMTVPLLHQEYGGKAPGRGGLSHPSIAPYEAFETKEGGPIVISIQNQTEWKNLCCQALKKPELFDDPRFDTNENRVLNRAELNQEVGNVFGAHTRNEMTTRLSEARIAFGSLNSVADLTSHPQIERMSVDSPTGPVNLVASPVQFAGVSPTYGPIPELGEHSNKIREEFSN</sequence>
<dbReference type="InterPro" id="IPR044855">
    <property type="entry name" value="CoA-Trfase_III_dom3_sf"/>
</dbReference>
<dbReference type="InterPro" id="IPR023606">
    <property type="entry name" value="CoA-Trfase_III_dom_1_sf"/>
</dbReference>
<dbReference type="PANTHER" id="PTHR48207">
    <property type="entry name" value="SUCCINATE--HYDROXYMETHYLGLUTARATE COA-TRANSFERASE"/>
    <property type="match status" value="1"/>
</dbReference>
<proteinExistence type="predicted"/>
<dbReference type="SUPFAM" id="SSF89796">
    <property type="entry name" value="CoA-transferase family III (CaiB/BaiF)"/>
    <property type="match status" value="1"/>
</dbReference>
<keyword evidence="3" id="KW-1185">Reference proteome</keyword>
<dbReference type="Proteomes" id="UP001056291">
    <property type="component" value="Chromosome"/>
</dbReference>
<evidence type="ECO:0000313" key="2">
    <source>
        <dbReference type="EMBL" id="USG63058.1"/>
    </source>
</evidence>
<reference evidence="2" key="1">
    <citation type="submission" date="2022-06" db="EMBL/GenBank/DDBJ databases">
        <title>Sneathiella actinostolidae sp. nov., isolated from a sea anemonein the Western Pacific Ocean.</title>
        <authorList>
            <person name="Wei M.J."/>
        </authorList>
    </citation>
    <scope>NUCLEOTIDE SEQUENCE</scope>
    <source>
        <strain evidence="2">PHK-P5</strain>
    </source>
</reference>
<evidence type="ECO:0000256" key="1">
    <source>
        <dbReference type="ARBA" id="ARBA00022679"/>
    </source>
</evidence>
<dbReference type="InterPro" id="IPR003673">
    <property type="entry name" value="CoA-Trfase_fam_III"/>
</dbReference>
<dbReference type="RefSeq" id="WP_251937546.1">
    <property type="nucleotide sequence ID" value="NZ_CP098747.1"/>
</dbReference>
<gene>
    <name evidence="2" type="ORF">NBZ79_08705</name>
</gene>
<protein>
    <submittedName>
        <fullName evidence="2">CoA transferase</fullName>
    </submittedName>
</protein>
<evidence type="ECO:0000313" key="3">
    <source>
        <dbReference type="Proteomes" id="UP001056291"/>
    </source>
</evidence>
<keyword evidence="1 2" id="KW-0808">Transferase</keyword>
<dbReference type="Gene3D" id="3.30.1540.10">
    <property type="entry name" value="formyl-coa transferase, domain 3"/>
    <property type="match status" value="1"/>
</dbReference>
<dbReference type="InterPro" id="IPR050483">
    <property type="entry name" value="CoA-transferase_III_domain"/>
</dbReference>
<dbReference type="EMBL" id="CP098747">
    <property type="protein sequence ID" value="USG63058.1"/>
    <property type="molecule type" value="Genomic_DNA"/>
</dbReference>
<name>A0ABY4W7B7_9PROT</name>
<dbReference type="GO" id="GO:0016740">
    <property type="term" value="F:transferase activity"/>
    <property type="evidence" value="ECO:0007669"/>
    <property type="project" value="UniProtKB-KW"/>
</dbReference>
<organism evidence="2 3">
    <name type="scientific">Sneathiella marina</name>
    <dbReference type="NCBI Taxonomy" id="2950108"/>
    <lineage>
        <taxon>Bacteria</taxon>
        <taxon>Pseudomonadati</taxon>
        <taxon>Pseudomonadota</taxon>
        <taxon>Alphaproteobacteria</taxon>
        <taxon>Sneathiellales</taxon>
        <taxon>Sneathiellaceae</taxon>
        <taxon>Sneathiella</taxon>
    </lineage>
</organism>
<dbReference type="Pfam" id="PF02515">
    <property type="entry name" value="CoA_transf_3"/>
    <property type="match status" value="1"/>
</dbReference>
<accession>A0ABY4W7B7</accession>
<dbReference type="PANTHER" id="PTHR48207:SF3">
    <property type="entry name" value="SUCCINATE--HYDROXYMETHYLGLUTARATE COA-TRANSFERASE"/>
    <property type="match status" value="1"/>
</dbReference>
<dbReference type="Gene3D" id="3.40.50.10540">
    <property type="entry name" value="Crotonobetainyl-coa:carnitine coa-transferase, domain 1"/>
    <property type="match status" value="1"/>
</dbReference>